<accession>A0A814YM48</accession>
<proteinExistence type="inferred from homology"/>
<dbReference type="EMBL" id="CAJOAY010004206">
    <property type="protein sequence ID" value="CAF4059630.1"/>
    <property type="molecule type" value="Genomic_DNA"/>
</dbReference>
<dbReference type="OrthoDB" id="4159489at2759"/>
<dbReference type="Proteomes" id="UP000663881">
    <property type="component" value="Unassembled WGS sequence"/>
</dbReference>
<dbReference type="EMBL" id="CAJNON010000382">
    <property type="protein sequence ID" value="CAF1232245.1"/>
    <property type="molecule type" value="Genomic_DNA"/>
</dbReference>
<organism evidence="2 4">
    <name type="scientific">Adineta steineri</name>
    <dbReference type="NCBI Taxonomy" id="433720"/>
    <lineage>
        <taxon>Eukaryota</taxon>
        <taxon>Metazoa</taxon>
        <taxon>Spiralia</taxon>
        <taxon>Gnathifera</taxon>
        <taxon>Rotifera</taxon>
        <taxon>Eurotatoria</taxon>
        <taxon>Bdelloidea</taxon>
        <taxon>Adinetida</taxon>
        <taxon>Adinetidae</taxon>
        <taxon>Adineta</taxon>
    </lineage>
</organism>
<dbReference type="GO" id="GO:0070370">
    <property type="term" value="P:cellular heat acclimation"/>
    <property type="evidence" value="ECO:0007669"/>
    <property type="project" value="TreeGrafter"/>
</dbReference>
<comment type="similarity">
    <text evidence="1">Belongs to the HSBP1 family.</text>
</comment>
<dbReference type="GO" id="GO:0005634">
    <property type="term" value="C:nucleus"/>
    <property type="evidence" value="ECO:0007669"/>
    <property type="project" value="TreeGrafter"/>
</dbReference>
<gene>
    <name evidence="3" type="ORF">OKA104_LOCUS33300</name>
    <name evidence="2" type="ORF">VCS650_LOCUS27316</name>
</gene>
<reference evidence="2" key="1">
    <citation type="submission" date="2021-02" db="EMBL/GenBank/DDBJ databases">
        <authorList>
            <person name="Nowell W R."/>
        </authorList>
    </citation>
    <scope>NUCLEOTIDE SEQUENCE</scope>
</reference>
<name>A0A814YM48_9BILA</name>
<evidence type="ECO:0000313" key="3">
    <source>
        <dbReference type="EMBL" id="CAF4059630.1"/>
    </source>
</evidence>
<dbReference type="GO" id="GO:0003714">
    <property type="term" value="F:transcription corepressor activity"/>
    <property type="evidence" value="ECO:0007669"/>
    <property type="project" value="InterPro"/>
</dbReference>
<sequence>MTNSNVVSITNQEYPIREPQNAQEFVNLIQNTICQIQDKFGQMSDSITTKIDDMGKRIDDLERNIAHIISQTNAELP</sequence>
<dbReference type="Gene3D" id="1.20.5.430">
    <property type="match status" value="1"/>
</dbReference>
<dbReference type="GO" id="GO:0005829">
    <property type="term" value="C:cytosol"/>
    <property type="evidence" value="ECO:0007669"/>
    <property type="project" value="TreeGrafter"/>
</dbReference>
<comment type="caution">
    <text evidence="2">The sequence shown here is derived from an EMBL/GenBank/DDBJ whole genome shotgun (WGS) entry which is preliminary data.</text>
</comment>
<dbReference type="Proteomes" id="UP000663891">
    <property type="component" value="Unassembled WGS sequence"/>
</dbReference>
<dbReference type="PANTHER" id="PTHR19424:SF0">
    <property type="entry name" value="HEAT SHOCK FACTOR BINDING PROTEIN 1"/>
    <property type="match status" value="1"/>
</dbReference>
<evidence type="ECO:0000313" key="4">
    <source>
        <dbReference type="Proteomes" id="UP000663891"/>
    </source>
</evidence>
<dbReference type="Pfam" id="PF06825">
    <property type="entry name" value="HSBP1"/>
    <property type="match status" value="1"/>
</dbReference>
<protein>
    <submittedName>
        <fullName evidence="2">Uncharacterized protein</fullName>
    </submittedName>
</protein>
<evidence type="ECO:0000256" key="1">
    <source>
        <dbReference type="ARBA" id="ARBA00006349"/>
    </source>
</evidence>
<dbReference type="FunFam" id="1.20.5.430:FF:000003">
    <property type="entry name" value="Heat shock factor binding protein"/>
    <property type="match status" value="1"/>
</dbReference>
<dbReference type="AlphaFoldDB" id="A0A814YM48"/>
<dbReference type="InterPro" id="IPR009643">
    <property type="entry name" value="HS1-bd"/>
</dbReference>
<evidence type="ECO:0000313" key="2">
    <source>
        <dbReference type="EMBL" id="CAF1232245.1"/>
    </source>
</evidence>
<dbReference type="PANTHER" id="PTHR19424">
    <property type="entry name" value="HEAT SHOCK FACTOR BINDING PROTEIN 1"/>
    <property type="match status" value="1"/>
</dbReference>